<dbReference type="NCBIfam" id="TIGR00012">
    <property type="entry name" value="L29"/>
    <property type="match status" value="1"/>
</dbReference>
<dbReference type="PROSITE" id="PS00579">
    <property type="entry name" value="RIBOSOMAL_L29"/>
    <property type="match status" value="1"/>
</dbReference>
<proteinExistence type="inferred from homology"/>
<dbReference type="SUPFAM" id="SSF46561">
    <property type="entry name" value="Ribosomal protein L29 (L29p)"/>
    <property type="match status" value="1"/>
</dbReference>
<keyword evidence="2 5" id="KW-0689">Ribosomal protein</keyword>
<dbReference type="InterPro" id="IPR018254">
    <property type="entry name" value="Ribosomal_uL29_CS"/>
</dbReference>
<sequence>MSAVTKTSELRELGNEELLGKLREAKEELFNLRFQAATGQLENHGRLKAVRKDIARIYTLMRERELGIEMVESA</sequence>
<dbReference type="InterPro" id="IPR036049">
    <property type="entry name" value="Ribosomal_uL29_sf"/>
</dbReference>
<dbReference type="EMBL" id="JAMQAW010000057">
    <property type="protein sequence ID" value="MCM2393138.1"/>
    <property type="molecule type" value="Genomic_DNA"/>
</dbReference>
<gene>
    <name evidence="5 6" type="primary">rpmC</name>
    <name evidence="6" type="ORF">NBG84_33505</name>
</gene>
<evidence type="ECO:0000256" key="4">
    <source>
        <dbReference type="ARBA" id="ARBA00035204"/>
    </source>
</evidence>
<dbReference type="RefSeq" id="WP_250923443.1">
    <property type="nucleotide sequence ID" value="NZ_JAMQAW010000057.1"/>
</dbReference>
<dbReference type="HAMAP" id="MF_00374">
    <property type="entry name" value="Ribosomal_uL29"/>
    <property type="match status" value="1"/>
</dbReference>
<dbReference type="InterPro" id="IPR050063">
    <property type="entry name" value="Ribosomal_protein_uL29"/>
</dbReference>
<dbReference type="GO" id="GO:0005840">
    <property type="term" value="C:ribosome"/>
    <property type="evidence" value="ECO:0007669"/>
    <property type="project" value="UniProtKB-KW"/>
</dbReference>
<reference evidence="6" key="1">
    <citation type="submission" date="2022-06" db="EMBL/GenBank/DDBJ databases">
        <title>Genome public.</title>
        <authorList>
            <person name="Sun Q."/>
        </authorList>
    </citation>
    <scope>NUCLEOTIDE SEQUENCE</scope>
    <source>
        <strain evidence="6">CWNU-1</strain>
    </source>
</reference>
<dbReference type="Proteomes" id="UP001431429">
    <property type="component" value="Unassembled WGS sequence"/>
</dbReference>
<evidence type="ECO:0000256" key="1">
    <source>
        <dbReference type="ARBA" id="ARBA00009254"/>
    </source>
</evidence>
<comment type="caution">
    <text evidence="6">The sequence shown here is derived from an EMBL/GenBank/DDBJ whole genome shotgun (WGS) entry which is preliminary data.</text>
</comment>
<organism evidence="6 7">
    <name type="scientific">Streptomyces albipurpureus</name>
    <dbReference type="NCBI Taxonomy" id="2897419"/>
    <lineage>
        <taxon>Bacteria</taxon>
        <taxon>Bacillati</taxon>
        <taxon>Actinomycetota</taxon>
        <taxon>Actinomycetes</taxon>
        <taxon>Kitasatosporales</taxon>
        <taxon>Streptomycetaceae</taxon>
        <taxon>Streptomyces</taxon>
    </lineage>
</organism>
<dbReference type="CDD" id="cd00427">
    <property type="entry name" value="Ribosomal_L29_HIP"/>
    <property type="match status" value="1"/>
</dbReference>
<keyword evidence="7" id="KW-1185">Reference proteome</keyword>
<evidence type="ECO:0000256" key="5">
    <source>
        <dbReference type="HAMAP-Rule" id="MF_00374"/>
    </source>
</evidence>
<evidence type="ECO:0000256" key="2">
    <source>
        <dbReference type="ARBA" id="ARBA00022980"/>
    </source>
</evidence>
<name>A0ABT0UX24_9ACTN</name>
<dbReference type="InterPro" id="IPR001854">
    <property type="entry name" value="Ribosomal_uL29"/>
</dbReference>
<keyword evidence="3 5" id="KW-0687">Ribonucleoprotein</keyword>
<dbReference type="Pfam" id="PF00831">
    <property type="entry name" value="Ribosomal_L29"/>
    <property type="match status" value="1"/>
</dbReference>
<evidence type="ECO:0000256" key="3">
    <source>
        <dbReference type="ARBA" id="ARBA00023274"/>
    </source>
</evidence>
<evidence type="ECO:0000313" key="6">
    <source>
        <dbReference type="EMBL" id="MCM2393138.1"/>
    </source>
</evidence>
<dbReference type="Gene3D" id="1.10.287.310">
    <property type="match status" value="1"/>
</dbReference>
<comment type="similarity">
    <text evidence="1 5">Belongs to the universal ribosomal protein uL29 family.</text>
</comment>
<evidence type="ECO:0000313" key="7">
    <source>
        <dbReference type="Proteomes" id="UP001431429"/>
    </source>
</evidence>
<accession>A0ABT0UX24</accession>
<protein>
    <recommendedName>
        <fullName evidence="4 5">Large ribosomal subunit protein uL29</fullName>
    </recommendedName>
</protein>
<dbReference type="PANTHER" id="PTHR10916">
    <property type="entry name" value="60S RIBOSOMAL PROTEIN L35/50S RIBOSOMAL PROTEIN L29"/>
    <property type="match status" value="1"/>
</dbReference>
<dbReference type="PANTHER" id="PTHR10916:SF0">
    <property type="entry name" value="LARGE RIBOSOMAL SUBUNIT PROTEIN UL29C"/>
    <property type="match status" value="1"/>
</dbReference>